<gene>
    <name evidence="2" type="ORF">LFA_0477</name>
</gene>
<accession>A0A098G1S8</accession>
<dbReference type="InterPro" id="IPR016181">
    <property type="entry name" value="Acyl_CoA_acyltransferase"/>
</dbReference>
<dbReference type="SUPFAM" id="SSF55729">
    <property type="entry name" value="Acyl-CoA N-acyltransferases (Nat)"/>
    <property type="match status" value="1"/>
</dbReference>
<dbReference type="OrthoDB" id="9787920at2"/>
<evidence type="ECO:0000259" key="1">
    <source>
        <dbReference type="PROSITE" id="PS51186"/>
    </source>
</evidence>
<dbReference type="Gene3D" id="3.40.630.30">
    <property type="match status" value="1"/>
</dbReference>
<proteinExistence type="predicted"/>
<dbReference type="EMBL" id="LN614827">
    <property type="protein sequence ID" value="CEG55936.1"/>
    <property type="molecule type" value="Genomic_DNA"/>
</dbReference>
<keyword evidence="3" id="KW-1185">Reference proteome</keyword>
<evidence type="ECO:0000313" key="3">
    <source>
        <dbReference type="Proteomes" id="UP000032430"/>
    </source>
</evidence>
<dbReference type="GO" id="GO:0016747">
    <property type="term" value="F:acyltransferase activity, transferring groups other than amino-acyl groups"/>
    <property type="evidence" value="ECO:0007669"/>
    <property type="project" value="InterPro"/>
</dbReference>
<name>A0A098G1S8_9GAMM</name>
<organism evidence="2 3">
    <name type="scientific">Legionella fallonii LLAP-10</name>
    <dbReference type="NCBI Taxonomy" id="1212491"/>
    <lineage>
        <taxon>Bacteria</taxon>
        <taxon>Pseudomonadati</taxon>
        <taxon>Pseudomonadota</taxon>
        <taxon>Gammaproteobacteria</taxon>
        <taxon>Legionellales</taxon>
        <taxon>Legionellaceae</taxon>
        <taxon>Legionella</taxon>
    </lineage>
</organism>
<protein>
    <submittedName>
        <fullName evidence="2">Acetyltransferase</fullName>
    </submittedName>
</protein>
<dbReference type="KEGG" id="lfa:LFA_0477"/>
<dbReference type="PROSITE" id="PS51186">
    <property type="entry name" value="GNAT"/>
    <property type="match status" value="1"/>
</dbReference>
<reference evidence="3" key="1">
    <citation type="submission" date="2014-09" db="EMBL/GenBank/DDBJ databases">
        <authorList>
            <person name="Gomez-Valero L."/>
        </authorList>
    </citation>
    <scope>NUCLEOTIDE SEQUENCE [LARGE SCALE GENOMIC DNA]</scope>
    <source>
        <strain evidence="3">ATCC700992</strain>
    </source>
</reference>
<dbReference type="Proteomes" id="UP000032430">
    <property type="component" value="Chromosome I"/>
</dbReference>
<dbReference type="RefSeq" id="WP_052673820.1">
    <property type="nucleotide sequence ID" value="NZ_LN614827.1"/>
</dbReference>
<evidence type="ECO:0000313" key="2">
    <source>
        <dbReference type="EMBL" id="CEG55936.1"/>
    </source>
</evidence>
<dbReference type="AlphaFoldDB" id="A0A098G1S8"/>
<sequence>MGYGFFYQIIIAIIEQAAIKNIKKIFVDTYAFQAVDFYIKQGFSIIGRLDKYLLGHDRIYLRKDLDL</sequence>
<feature type="domain" description="N-acetyltransferase" evidence="1">
    <location>
        <begin position="1"/>
        <end position="66"/>
    </location>
</feature>
<keyword evidence="2" id="KW-0808">Transferase</keyword>
<dbReference type="InterPro" id="IPR000182">
    <property type="entry name" value="GNAT_dom"/>
</dbReference>
<dbReference type="HOGENOM" id="CLU_2807148_0_0_6"/>